<evidence type="ECO:0000259" key="12">
    <source>
        <dbReference type="SMART" id="SM00642"/>
    </source>
</evidence>
<dbReference type="NCBIfam" id="NF008967">
    <property type="entry name" value="PRK12313.1"/>
    <property type="match status" value="1"/>
</dbReference>
<comment type="catalytic activity">
    <reaction evidence="1">
        <text>Transfers a segment of a (1-&gt;4)-alpha-D-glucan chain to a primary hydroxy group in a similar glucan chain.</text>
        <dbReference type="EC" id="2.4.1.18"/>
    </reaction>
</comment>
<evidence type="ECO:0000256" key="9">
    <source>
        <dbReference type="ARBA" id="ARBA00023277"/>
    </source>
</evidence>
<evidence type="ECO:0000256" key="4">
    <source>
        <dbReference type="ARBA" id="ARBA00012541"/>
    </source>
</evidence>
<dbReference type="InterPro" id="IPR013780">
    <property type="entry name" value="Glyco_hydro_b"/>
</dbReference>
<dbReference type="InterPro" id="IPR013783">
    <property type="entry name" value="Ig-like_fold"/>
</dbReference>
<dbReference type="FunFam" id="2.60.40.1180:FF:000002">
    <property type="entry name" value="1,4-alpha-glucan branching enzyme GlgB"/>
    <property type="match status" value="1"/>
</dbReference>
<dbReference type="GO" id="GO:0005978">
    <property type="term" value="P:glycogen biosynthetic process"/>
    <property type="evidence" value="ECO:0007669"/>
    <property type="project" value="UniProtKB-UniRule"/>
</dbReference>
<feature type="active site" description="Proton donor" evidence="11">
    <location>
        <position position="353"/>
    </location>
</feature>
<evidence type="ECO:0000313" key="13">
    <source>
        <dbReference type="EMBL" id="PSL40375.1"/>
    </source>
</evidence>
<evidence type="ECO:0000256" key="2">
    <source>
        <dbReference type="ARBA" id="ARBA00004964"/>
    </source>
</evidence>
<evidence type="ECO:0000256" key="10">
    <source>
        <dbReference type="NCBIfam" id="TIGR01515"/>
    </source>
</evidence>
<evidence type="ECO:0000256" key="8">
    <source>
        <dbReference type="ARBA" id="ARBA00023056"/>
    </source>
</evidence>
<keyword evidence="7" id="KW-0808">Transferase</keyword>
<dbReference type="InterPro" id="IPR006407">
    <property type="entry name" value="GlgB"/>
</dbReference>
<dbReference type="Gene3D" id="2.60.40.10">
    <property type="entry name" value="Immunoglobulins"/>
    <property type="match status" value="1"/>
</dbReference>
<dbReference type="SMART" id="SM00642">
    <property type="entry name" value="Aamy"/>
    <property type="match status" value="1"/>
</dbReference>
<keyword evidence="8" id="KW-0320">Glycogen biosynthesis</keyword>
<evidence type="ECO:0000256" key="7">
    <source>
        <dbReference type="ARBA" id="ARBA00022679"/>
    </source>
</evidence>
<dbReference type="EMBL" id="PYAT01000005">
    <property type="protein sequence ID" value="PSL40375.1"/>
    <property type="molecule type" value="Genomic_DNA"/>
</dbReference>
<dbReference type="Pfam" id="PF00128">
    <property type="entry name" value="Alpha-amylase"/>
    <property type="match status" value="1"/>
</dbReference>
<dbReference type="SUPFAM" id="SSF51011">
    <property type="entry name" value="Glycosyl hydrolase domain"/>
    <property type="match status" value="1"/>
</dbReference>
<dbReference type="UniPathway" id="UPA00164"/>
<gene>
    <name evidence="13" type="ORF">B0H99_105153</name>
</gene>
<keyword evidence="9" id="KW-0119">Carbohydrate metabolism</keyword>
<dbReference type="CDD" id="cd11322">
    <property type="entry name" value="AmyAc_Glg_BE"/>
    <property type="match status" value="1"/>
</dbReference>
<dbReference type="GO" id="GO:0005829">
    <property type="term" value="C:cytosol"/>
    <property type="evidence" value="ECO:0007669"/>
    <property type="project" value="TreeGrafter"/>
</dbReference>
<evidence type="ECO:0000256" key="5">
    <source>
        <dbReference type="ARBA" id="ARBA00022600"/>
    </source>
</evidence>
<dbReference type="Gene3D" id="3.20.20.80">
    <property type="entry name" value="Glycosidases"/>
    <property type="match status" value="1"/>
</dbReference>
<comment type="caution">
    <text evidence="13">The sequence shown here is derived from an EMBL/GenBank/DDBJ whole genome shotgun (WGS) entry which is preliminary data.</text>
</comment>
<dbReference type="RefSeq" id="WP_245894460.1">
    <property type="nucleotide sequence ID" value="NZ_PYAT01000005.1"/>
</dbReference>
<dbReference type="InterPro" id="IPR037439">
    <property type="entry name" value="Branching_enzy"/>
</dbReference>
<feature type="domain" description="Glycosyl hydrolase family 13 catalytic" evidence="12">
    <location>
        <begin position="153"/>
        <end position="496"/>
    </location>
</feature>
<evidence type="ECO:0000256" key="1">
    <source>
        <dbReference type="ARBA" id="ARBA00000826"/>
    </source>
</evidence>
<reference evidence="13 14" key="1">
    <citation type="submission" date="2018-03" db="EMBL/GenBank/DDBJ databases">
        <title>Genomic Encyclopedia of Type Strains, Phase III (KMG-III): the genomes of soil and plant-associated and newly described type strains.</title>
        <authorList>
            <person name="Whitman W."/>
        </authorList>
    </citation>
    <scope>NUCLEOTIDE SEQUENCE [LARGE SCALE GENOMIC DNA]</scope>
    <source>
        <strain evidence="13 14">CGMCC 1.12259</strain>
    </source>
</reference>
<accession>A0A2P8H2D6</accession>
<dbReference type="InterPro" id="IPR017853">
    <property type="entry name" value="GH"/>
</dbReference>
<dbReference type="InterPro" id="IPR006048">
    <property type="entry name" value="A-amylase/branching_C"/>
</dbReference>
<name>A0A2P8H2D6_9BACL</name>
<evidence type="ECO:0000256" key="3">
    <source>
        <dbReference type="ARBA" id="ARBA00009000"/>
    </source>
</evidence>
<dbReference type="InterPro" id="IPR004193">
    <property type="entry name" value="Glyco_hydro_13_N"/>
</dbReference>
<dbReference type="NCBIfam" id="TIGR01515">
    <property type="entry name" value="branching_enzym"/>
    <property type="match status" value="1"/>
</dbReference>
<comment type="similarity">
    <text evidence="3">Belongs to the glycosyl hydrolase 13 family. GlgB subfamily.</text>
</comment>
<evidence type="ECO:0000313" key="14">
    <source>
        <dbReference type="Proteomes" id="UP000242682"/>
    </source>
</evidence>
<dbReference type="Pfam" id="PF02922">
    <property type="entry name" value="CBM_48"/>
    <property type="match status" value="1"/>
</dbReference>
<dbReference type="SUPFAM" id="SSF51445">
    <property type="entry name" value="(Trans)glycosidases"/>
    <property type="match status" value="1"/>
</dbReference>
<dbReference type="Gene3D" id="2.60.40.1180">
    <property type="entry name" value="Golgi alpha-mannosidase II"/>
    <property type="match status" value="1"/>
</dbReference>
<dbReference type="PIRSF" id="PIRSF000463">
    <property type="entry name" value="GlgB"/>
    <property type="match status" value="1"/>
</dbReference>
<evidence type="ECO:0000256" key="6">
    <source>
        <dbReference type="ARBA" id="ARBA00022676"/>
    </source>
</evidence>
<evidence type="ECO:0000256" key="11">
    <source>
        <dbReference type="PIRSR" id="PIRSR000463-1"/>
    </source>
</evidence>
<feature type="active site" description="Nucleophile" evidence="11">
    <location>
        <position position="310"/>
    </location>
</feature>
<keyword evidence="14" id="KW-1185">Reference proteome</keyword>
<sequence>MISHTNSLTQEKLLDFHEGRMIDAYRYFGSHIKGDETTFTVWAPDVTTVTVICTNIKDDIEERFPMATHPLDSTVWQISVPRMTMGYRYEYEIETLQKEKLRKVDPFARASEKRPQSRSIVQPESIYVWPDSVLANKRAPNPQHYEEPMAIYELHIGTWKRTKSGRFLTYRELAEEVIPYVKKQGFTHIEVMPITEHPLDESWGYQTTGYFSPTSRYGSGDDLKYFVQKCKENEIGIFLDWVPGHFCVDLHALALFNGTPLYEESRPERRMNPDWGTLNFDVRKGEVVSFLLSSSHYWLDEFKFDGFRMDALVNLLFVPNDPDRTHNKDGVAFLRTLTASLRHHHPEAVLIAEDAWHYPKVTGDIEEGGVGFHYKWNFGWMNDVQEYMKTPPAERSRVHGNINFSIFYHYEERFISTFSHDEFVHGQGSLLNKLPGTYEEKFHQLRLLLGFWVAHPGKKLLFMGQEFGHFDEWKFQPQLDWHLYDFKAHRQMALFTKELLTFYKGEKALFELDDKREGFQWLDADNSKQSVASFVRRGRSPENECIIICNFSDKHYPDFQVGVPSKGVYQQIFSTDFAHYGGNSEQQPVLVLAREAPFNNQSQSIEINLPAFTMSIWKKNWDRSEVE</sequence>
<dbReference type="AlphaFoldDB" id="A0A2P8H2D6"/>
<protein>
    <recommendedName>
        <fullName evidence="4 10">1,4-alpha-glucan branching enzyme</fullName>
        <ecNumber evidence="4 10">2.4.1.18</ecNumber>
    </recommendedName>
</protein>
<keyword evidence="6" id="KW-0328">Glycosyltransferase</keyword>
<dbReference type="GO" id="GO:0043169">
    <property type="term" value="F:cation binding"/>
    <property type="evidence" value="ECO:0007669"/>
    <property type="project" value="InterPro"/>
</dbReference>
<dbReference type="EC" id="2.4.1.18" evidence="4 10"/>
<dbReference type="Pfam" id="PF02806">
    <property type="entry name" value="Alpha-amylase_C"/>
    <property type="match status" value="1"/>
</dbReference>
<organism evidence="13 14">
    <name type="scientific">Planomicrobium soli</name>
    <dbReference type="NCBI Taxonomy" id="1176648"/>
    <lineage>
        <taxon>Bacteria</taxon>
        <taxon>Bacillati</taxon>
        <taxon>Bacillota</taxon>
        <taxon>Bacilli</taxon>
        <taxon>Bacillales</taxon>
        <taxon>Caryophanaceae</taxon>
        <taxon>Planomicrobium</taxon>
    </lineage>
</organism>
<dbReference type="GO" id="GO:0004553">
    <property type="term" value="F:hydrolase activity, hydrolyzing O-glycosyl compounds"/>
    <property type="evidence" value="ECO:0007669"/>
    <property type="project" value="InterPro"/>
</dbReference>
<dbReference type="GO" id="GO:0003844">
    <property type="term" value="F:1,4-alpha-glucan branching enzyme activity"/>
    <property type="evidence" value="ECO:0007669"/>
    <property type="project" value="UniProtKB-UniRule"/>
</dbReference>
<dbReference type="PANTHER" id="PTHR43651:SF3">
    <property type="entry name" value="1,4-ALPHA-GLUCAN-BRANCHING ENZYME"/>
    <property type="match status" value="1"/>
</dbReference>
<comment type="pathway">
    <text evidence="2">Glycan biosynthesis; glycogen biosynthesis.</text>
</comment>
<proteinExistence type="inferred from homology"/>
<dbReference type="Proteomes" id="UP000242682">
    <property type="component" value="Unassembled WGS sequence"/>
</dbReference>
<dbReference type="PANTHER" id="PTHR43651">
    <property type="entry name" value="1,4-ALPHA-GLUCAN-BRANCHING ENZYME"/>
    <property type="match status" value="1"/>
</dbReference>
<keyword evidence="5" id="KW-0321">Glycogen metabolism</keyword>
<dbReference type="InterPro" id="IPR006047">
    <property type="entry name" value="GH13_cat_dom"/>
</dbReference>